<sequence length="601" mass="68148">MERVVSVRVLITTAIEYGIKLSEFAGCGALGSTFGQASTFQNLPATAKKAAACARILSNISVPCQQISSTPASLTCRAWEAAFRPMLFCWFCVNNRNLRRAHSLLLANKQIGTYVRSLTFNDFESWSAHWQQQQRKTLVFILAQFPQVTKLCLKVLVLTPSTLDALTLLSPSVQFLAVGTLMGATPDAFTRLIRAFSNLRTLSIEEELFIHPEGKELSSASAMQRIMRPLRIAFTPPSQRERDWYHRAIDTVSWYKGDRTIRGDPRALAALLQDAAPSLTCLRLCQRYWYYGNTAFGKKDNPSITSMEFWTHNKYWTPRFLSQVRPAKIRVIKFMDFSTKERVYSKRGVRNQDGVAEHFTYLRLRPCGRPRMSFISSSYYLLMPELGMLSLTRRQCDFTTPDLGDPSRQFGRICHVRVFCQATTYIKPLLDFHKLEEVLIVACWIAEYDDEILIDMASSWPNLRRLILIPEDADDADFIIRATLRPLQAFAFHCPHLECLKVVFHADGNKIPAVSPNTKRDRLPQNLDYINIGPSTTSGSLSEIAAFLTKIFPALCEIDSDVILSEDWKIINGFLTVHRGVREEGRQEARDEMPAAAAGTD</sequence>
<dbReference type="EMBL" id="JADOXO010000202">
    <property type="protein sequence ID" value="KAF9809615.1"/>
    <property type="molecule type" value="Genomic_DNA"/>
</dbReference>
<dbReference type="Gene3D" id="3.80.10.10">
    <property type="entry name" value="Ribonuclease Inhibitor"/>
    <property type="match status" value="1"/>
</dbReference>
<reference evidence="1" key="2">
    <citation type="journal article" name="Front. Microbiol.">
        <title>Degradative Capacity of Two Strains of Rhodonia placenta: From Phenotype to Genotype.</title>
        <authorList>
            <person name="Kolle M."/>
            <person name="Horta M.A.C."/>
            <person name="Nowrousian M."/>
            <person name="Ohm R.A."/>
            <person name="Benz J.P."/>
            <person name="Pilgard A."/>
        </authorList>
    </citation>
    <scope>NUCLEOTIDE SEQUENCE</scope>
    <source>
        <strain evidence="1">FPRL280</strain>
    </source>
</reference>
<evidence type="ECO:0000313" key="2">
    <source>
        <dbReference type="Proteomes" id="UP000639403"/>
    </source>
</evidence>
<proteinExistence type="predicted"/>
<protein>
    <submittedName>
        <fullName evidence="1">Uncharacterized protein</fullName>
    </submittedName>
</protein>
<dbReference type="Proteomes" id="UP000639403">
    <property type="component" value="Unassembled WGS sequence"/>
</dbReference>
<reference evidence="1" key="1">
    <citation type="submission" date="2020-11" db="EMBL/GenBank/DDBJ databases">
        <authorList>
            <person name="Koelle M."/>
            <person name="Horta M.A.C."/>
            <person name="Nowrousian M."/>
            <person name="Ohm R.A."/>
            <person name="Benz P."/>
            <person name="Pilgard A."/>
        </authorList>
    </citation>
    <scope>NUCLEOTIDE SEQUENCE</scope>
    <source>
        <strain evidence="1">FPRL280</strain>
    </source>
</reference>
<dbReference type="AlphaFoldDB" id="A0A8H7NYP8"/>
<name>A0A8H7NYP8_9APHY</name>
<gene>
    <name evidence="1" type="ORF">IEO21_07342</name>
</gene>
<evidence type="ECO:0000313" key="1">
    <source>
        <dbReference type="EMBL" id="KAF9809615.1"/>
    </source>
</evidence>
<accession>A0A8H7NYP8</accession>
<organism evidence="1 2">
    <name type="scientific">Rhodonia placenta</name>
    <dbReference type="NCBI Taxonomy" id="104341"/>
    <lineage>
        <taxon>Eukaryota</taxon>
        <taxon>Fungi</taxon>
        <taxon>Dikarya</taxon>
        <taxon>Basidiomycota</taxon>
        <taxon>Agaricomycotina</taxon>
        <taxon>Agaricomycetes</taxon>
        <taxon>Polyporales</taxon>
        <taxon>Adustoporiaceae</taxon>
        <taxon>Rhodonia</taxon>
    </lineage>
</organism>
<dbReference type="InterPro" id="IPR032675">
    <property type="entry name" value="LRR_dom_sf"/>
</dbReference>
<comment type="caution">
    <text evidence="1">The sequence shown here is derived from an EMBL/GenBank/DDBJ whole genome shotgun (WGS) entry which is preliminary data.</text>
</comment>